<protein>
    <submittedName>
        <fullName evidence="1">Uncharacterized protein</fullName>
    </submittedName>
</protein>
<evidence type="ECO:0000313" key="2">
    <source>
        <dbReference type="Proteomes" id="UP000828251"/>
    </source>
</evidence>
<reference evidence="1 2" key="1">
    <citation type="journal article" date="2021" name="Plant Biotechnol. J.">
        <title>Multi-omics assisted identification of the key and species-specific regulatory components of drought-tolerant mechanisms in Gossypium stocksii.</title>
        <authorList>
            <person name="Yu D."/>
            <person name="Ke L."/>
            <person name="Zhang D."/>
            <person name="Wu Y."/>
            <person name="Sun Y."/>
            <person name="Mei J."/>
            <person name="Sun J."/>
            <person name="Sun Y."/>
        </authorList>
    </citation>
    <scope>NUCLEOTIDE SEQUENCE [LARGE SCALE GENOMIC DNA]</scope>
    <source>
        <strain evidence="2">cv. E1</strain>
        <tissue evidence="1">Leaf</tissue>
    </source>
</reference>
<accession>A0A9D3WEJ8</accession>
<proteinExistence type="predicted"/>
<sequence length="213" mass="24704">MNKIRRRKKERRTKRNCEEILKNKGSINEASIERITRSKDTLILKKTETSKIRKGKAKDDSKRTNINAKTSLWRKLKDVKEMVNSINNRQIKLVEDTERFQNLFYAYTRAWNSSIVATLGQLSQSLLSEFPVFLAIIYNYNLSSSDNDLEDRDRPVASLPIVQIDSLFEDGIFANQEETVVKKKVDAVKAEVVVEEEVFGEEEEVAENEKEKE</sequence>
<organism evidence="1 2">
    <name type="scientific">Gossypium stocksii</name>
    <dbReference type="NCBI Taxonomy" id="47602"/>
    <lineage>
        <taxon>Eukaryota</taxon>
        <taxon>Viridiplantae</taxon>
        <taxon>Streptophyta</taxon>
        <taxon>Embryophyta</taxon>
        <taxon>Tracheophyta</taxon>
        <taxon>Spermatophyta</taxon>
        <taxon>Magnoliopsida</taxon>
        <taxon>eudicotyledons</taxon>
        <taxon>Gunneridae</taxon>
        <taxon>Pentapetalae</taxon>
        <taxon>rosids</taxon>
        <taxon>malvids</taxon>
        <taxon>Malvales</taxon>
        <taxon>Malvaceae</taxon>
        <taxon>Malvoideae</taxon>
        <taxon>Gossypium</taxon>
    </lineage>
</organism>
<dbReference type="Proteomes" id="UP000828251">
    <property type="component" value="Unassembled WGS sequence"/>
</dbReference>
<name>A0A9D3WEJ8_9ROSI</name>
<dbReference type="AlphaFoldDB" id="A0A9D3WEJ8"/>
<evidence type="ECO:0000313" key="1">
    <source>
        <dbReference type="EMBL" id="KAH1122634.1"/>
    </source>
</evidence>
<keyword evidence="2" id="KW-1185">Reference proteome</keyword>
<dbReference type="EMBL" id="JAIQCV010000002">
    <property type="protein sequence ID" value="KAH1122634.1"/>
    <property type="molecule type" value="Genomic_DNA"/>
</dbReference>
<gene>
    <name evidence="1" type="ORF">J1N35_005794</name>
</gene>
<comment type="caution">
    <text evidence="1">The sequence shown here is derived from an EMBL/GenBank/DDBJ whole genome shotgun (WGS) entry which is preliminary data.</text>
</comment>